<dbReference type="FunFam" id="2.20.25.20:FF:000001">
    <property type="entry name" value="Casein kinase II subunit beta"/>
    <property type="match status" value="1"/>
</dbReference>
<name>I7M490_TETTS</name>
<dbReference type="Gene3D" id="1.10.1820.10">
    <property type="entry name" value="protein kinase ck2 holoenzyme, chain C, domain 1"/>
    <property type="match status" value="1"/>
</dbReference>
<dbReference type="GO" id="GO:0005737">
    <property type="term" value="C:cytoplasm"/>
    <property type="evidence" value="ECO:0007669"/>
    <property type="project" value="TreeGrafter"/>
</dbReference>
<dbReference type="InterPro" id="IPR000704">
    <property type="entry name" value="Casein_kinase_II_reg-sub"/>
</dbReference>
<dbReference type="SMART" id="SM01085">
    <property type="entry name" value="CK_II_beta"/>
    <property type="match status" value="1"/>
</dbReference>
<organism evidence="4 5">
    <name type="scientific">Tetrahymena thermophila (strain SB210)</name>
    <dbReference type="NCBI Taxonomy" id="312017"/>
    <lineage>
        <taxon>Eukaryota</taxon>
        <taxon>Sar</taxon>
        <taxon>Alveolata</taxon>
        <taxon>Ciliophora</taxon>
        <taxon>Intramacronucleata</taxon>
        <taxon>Oligohymenophorea</taxon>
        <taxon>Hymenostomatida</taxon>
        <taxon>Tetrahymenina</taxon>
        <taxon>Tetrahymenidae</taxon>
        <taxon>Tetrahymena</taxon>
    </lineage>
</organism>
<gene>
    <name evidence="4" type="ORF">TTHERM_00780530</name>
</gene>
<evidence type="ECO:0000313" key="5">
    <source>
        <dbReference type="Proteomes" id="UP000009168"/>
    </source>
</evidence>
<dbReference type="InterPro" id="IPR035991">
    <property type="entry name" value="Casein_kinase_II_beta-like"/>
</dbReference>
<dbReference type="GO" id="GO:0016301">
    <property type="term" value="F:kinase activity"/>
    <property type="evidence" value="ECO:0007669"/>
    <property type="project" value="UniProtKB-KW"/>
</dbReference>
<dbReference type="InterPro" id="IPR016149">
    <property type="entry name" value="Casein_kin_II_reg-sub_N"/>
</dbReference>
<dbReference type="PROSITE" id="PS01101">
    <property type="entry name" value="CK2_BETA"/>
    <property type="match status" value="1"/>
</dbReference>
<dbReference type="Proteomes" id="UP000009168">
    <property type="component" value="Unassembled WGS sequence"/>
</dbReference>
<proteinExistence type="inferred from homology"/>
<dbReference type="STRING" id="312017.I7M490"/>
<feature type="region of interest" description="Disordered" evidence="3">
    <location>
        <begin position="232"/>
        <end position="261"/>
    </location>
</feature>
<dbReference type="OrthoDB" id="3971593at2759"/>
<feature type="compositionally biased region" description="Polar residues" evidence="3">
    <location>
        <begin position="239"/>
        <end position="249"/>
    </location>
</feature>
<evidence type="ECO:0000256" key="2">
    <source>
        <dbReference type="RuleBase" id="RU361268"/>
    </source>
</evidence>
<evidence type="ECO:0000313" key="4">
    <source>
        <dbReference type="EMBL" id="EAS05964.2"/>
    </source>
</evidence>
<dbReference type="GeneID" id="7845029"/>
<dbReference type="SUPFAM" id="SSF57798">
    <property type="entry name" value="Casein kinase II beta subunit"/>
    <property type="match status" value="1"/>
</dbReference>
<dbReference type="InParanoid" id="I7M490"/>
<dbReference type="PRINTS" id="PR00472">
    <property type="entry name" value="CASNKINASEII"/>
</dbReference>
<keyword evidence="5" id="KW-1185">Reference proteome</keyword>
<dbReference type="RefSeq" id="XP_001026209.2">
    <property type="nucleotide sequence ID" value="XM_001026209.2"/>
</dbReference>
<keyword evidence="4" id="KW-0418">Kinase</keyword>
<comment type="similarity">
    <text evidence="1 2">Belongs to the casein kinase 2 subunit beta family.</text>
</comment>
<evidence type="ECO:0000256" key="3">
    <source>
        <dbReference type="SAM" id="MobiDB-lite"/>
    </source>
</evidence>
<evidence type="ECO:0000256" key="1">
    <source>
        <dbReference type="ARBA" id="ARBA00006941"/>
    </source>
</evidence>
<dbReference type="EMBL" id="GG662313">
    <property type="protein sequence ID" value="EAS05964.2"/>
    <property type="molecule type" value="Genomic_DNA"/>
</dbReference>
<dbReference type="AlphaFoldDB" id="I7M490"/>
<accession>I7M490</accession>
<dbReference type="FunFam" id="1.10.1820.10:FF:000012">
    <property type="entry name" value="Casein kinase II subunit beta"/>
    <property type="match status" value="1"/>
</dbReference>
<reference evidence="5" key="1">
    <citation type="journal article" date="2006" name="PLoS Biol.">
        <title>Macronuclear genome sequence of the ciliate Tetrahymena thermophila, a model eukaryote.</title>
        <authorList>
            <person name="Eisen J.A."/>
            <person name="Coyne R.S."/>
            <person name="Wu M."/>
            <person name="Wu D."/>
            <person name="Thiagarajan M."/>
            <person name="Wortman J.R."/>
            <person name="Badger J.H."/>
            <person name="Ren Q."/>
            <person name="Amedeo P."/>
            <person name="Jones K.M."/>
            <person name="Tallon L.J."/>
            <person name="Delcher A.L."/>
            <person name="Salzberg S.L."/>
            <person name="Silva J.C."/>
            <person name="Haas B.J."/>
            <person name="Majoros W.H."/>
            <person name="Farzad M."/>
            <person name="Carlton J.M."/>
            <person name="Smith R.K. Jr."/>
            <person name="Garg J."/>
            <person name="Pearlman R.E."/>
            <person name="Karrer K.M."/>
            <person name="Sun L."/>
            <person name="Manning G."/>
            <person name="Elde N.C."/>
            <person name="Turkewitz A.P."/>
            <person name="Asai D.J."/>
            <person name="Wilkes D.E."/>
            <person name="Wang Y."/>
            <person name="Cai H."/>
            <person name="Collins K."/>
            <person name="Stewart B.A."/>
            <person name="Lee S.R."/>
            <person name="Wilamowska K."/>
            <person name="Weinberg Z."/>
            <person name="Ruzzo W.L."/>
            <person name="Wloga D."/>
            <person name="Gaertig J."/>
            <person name="Frankel J."/>
            <person name="Tsao C.-C."/>
            <person name="Gorovsky M.A."/>
            <person name="Keeling P.J."/>
            <person name="Waller R.F."/>
            <person name="Patron N.J."/>
            <person name="Cherry J.M."/>
            <person name="Stover N.A."/>
            <person name="Krieger C.J."/>
            <person name="del Toro C."/>
            <person name="Ryder H.F."/>
            <person name="Williamson S.C."/>
            <person name="Barbeau R.A."/>
            <person name="Hamilton E.P."/>
            <person name="Orias E."/>
        </authorList>
    </citation>
    <scope>NUCLEOTIDE SEQUENCE [LARGE SCALE GENOMIC DNA]</scope>
    <source>
        <strain evidence="5">SB210</strain>
    </source>
</reference>
<dbReference type="Gene3D" id="2.20.25.20">
    <property type="match status" value="1"/>
</dbReference>
<dbReference type="KEGG" id="tet:TTHERM_00780530"/>
<dbReference type="PANTHER" id="PTHR11740">
    <property type="entry name" value="CASEIN KINASE II SUBUNIT BETA"/>
    <property type="match status" value="1"/>
</dbReference>
<comment type="subunit">
    <text evidence="2">Tetramer of two alpha and two beta subunits.</text>
</comment>
<keyword evidence="4" id="KW-0808">Transferase</keyword>
<dbReference type="GO" id="GO:0005956">
    <property type="term" value="C:protein kinase CK2 complex"/>
    <property type="evidence" value="ECO:0007669"/>
    <property type="project" value="UniProtKB-UniRule"/>
</dbReference>
<dbReference type="eggNOG" id="KOG3092">
    <property type="taxonomic scope" value="Eukaryota"/>
</dbReference>
<dbReference type="Pfam" id="PF01214">
    <property type="entry name" value="CK_II_beta"/>
    <property type="match status" value="1"/>
</dbReference>
<dbReference type="FunCoup" id="I7M490">
    <property type="interactions" value="29"/>
</dbReference>
<feature type="compositionally biased region" description="Low complexity" evidence="3">
    <location>
        <begin position="250"/>
        <end position="261"/>
    </location>
</feature>
<dbReference type="GO" id="GO:0019887">
    <property type="term" value="F:protein kinase regulator activity"/>
    <property type="evidence" value="ECO:0007669"/>
    <property type="project" value="InterPro"/>
</dbReference>
<protein>
    <recommendedName>
        <fullName evidence="2">Casein kinase II subunit beta</fullName>
        <shortName evidence="2">CK II beta</shortName>
    </recommendedName>
</protein>
<dbReference type="PANTHER" id="PTHR11740:SF0">
    <property type="entry name" value="CASEIN KINASE II SUBUNIT BETA"/>
    <property type="match status" value="1"/>
</dbReference>
<sequence>MSEDSQYSDLPGGWISWFCALEDHQFLCEVDDDYIRDNFNLYGIKQKFNHYNDTIEMILSSESPDDDDLEDERFLEIYQEATDVYGLIHARFITSPKGLALMREKFLLGRFGVCPRVLCERQNVLPVGMSEELRTSRVKVYCPRCEDVYIPKKKCPDIDGCYFGVSFPQILLMTYPDLVPSRNNSTYIPRIYGFRIYKKKGSKFLEEENPLVEVTHYSEELLRQIRGKVDKKNEEKKALTNSTTAQSYGNTQNNNANQMNN</sequence>